<sequence>MPYRNKQTKTAATKSSAKMEPKMKSLKIAEDHGVTTIGC</sequence>
<dbReference type="Proteomes" id="UP000016943">
    <property type="component" value="Chromosome"/>
</dbReference>
<organism evidence="2 3">
    <name type="scientific">Corynebacterium argentoratense DSM 44202</name>
    <dbReference type="NCBI Taxonomy" id="1348662"/>
    <lineage>
        <taxon>Bacteria</taxon>
        <taxon>Bacillati</taxon>
        <taxon>Actinomycetota</taxon>
        <taxon>Actinomycetes</taxon>
        <taxon>Mycobacteriales</taxon>
        <taxon>Corynebacteriaceae</taxon>
        <taxon>Corynebacterium</taxon>
    </lineage>
</organism>
<dbReference type="AlphaFoldDB" id="U3GZK8"/>
<gene>
    <name evidence="2" type="ORF">CARG_06190</name>
</gene>
<dbReference type="EMBL" id="CP006365">
    <property type="protein sequence ID" value="AGU15362.1"/>
    <property type="molecule type" value="Genomic_DNA"/>
</dbReference>
<keyword evidence="3" id="KW-1185">Reference proteome</keyword>
<feature type="region of interest" description="Disordered" evidence="1">
    <location>
        <begin position="1"/>
        <end position="22"/>
    </location>
</feature>
<dbReference type="KEGG" id="caz:CARG_06190"/>
<accession>U3GZK8</accession>
<protein>
    <submittedName>
        <fullName evidence="2">Uncharacterized protein</fullName>
    </submittedName>
</protein>
<dbReference type="HOGENOM" id="CLU_3308098_0_0_11"/>
<evidence type="ECO:0000256" key="1">
    <source>
        <dbReference type="SAM" id="MobiDB-lite"/>
    </source>
</evidence>
<evidence type="ECO:0000313" key="2">
    <source>
        <dbReference type="EMBL" id="AGU15362.1"/>
    </source>
</evidence>
<proteinExistence type="predicted"/>
<evidence type="ECO:0000313" key="3">
    <source>
        <dbReference type="Proteomes" id="UP000016943"/>
    </source>
</evidence>
<name>U3GZK8_9CORY</name>
<reference evidence="2 3" key="1">
    <citation type="journal article" date="2013" name="Genome Announc.">
        <title>Whole-Genome Sequence of the Clinical Strain Corynebacterium argentoratense DSM 44202, Isolated from a Human Throat Specimen.</title>
        <authorList>
            <person name="Bomholt C."/>
            <person name="Glaub A."/>
            <person name="Gravermann K."/>
            <person name="Albersmeier A."/>
            <person name="Brinkrolf K."/>
            <person name="Ruckert C."/>
            <person name="Tauch A."/>
        </authorList>
    </citation>
    <scope>NUCLEOTIDE SEQUENCE [LARGE SCALE GENOMIC DNA]</scope>
    <source>
        <strain evidence="2">DSM 44202</strain>
    </source>
</reference>